<dbReference type="STRING" id="1095629.A0A0C9X4K5"/>
<accession>A0A0C9X4K5</accession>
<evidence type="ECO:0000313" key="2">
    <source>
        <dbReference type="Proteomes" id="UP000054477"/>
    </source>
</evidence>
<protein>
    <submittedName>
        <fullName evidence="1">Uncharacterized protein</fullName>
    </submittedName>
</protein>
<keyword evidence="2" id="KW-1185">Reference proteome</keyword>
<dbReference type="HOGENOM" id="CLU_2460760_0_0_1"/>
<dbReference type="AlphaFoldDB" id="A0A0C9X4K5"/>
<organism evidence="1 2">
    <name type="scientific">Laccaria amethystina LaAM-08-1</name>
    <dbReference type="NCBI Taxonomy" id="1095629"/>
    <lineage>
        <taxon>Eukaryota</taxon>
        <taxon>Fungi</taxon>
        <taxon>Dikarya</taxon>
        <taxon>Basidiomycota</taxon>
        <taxon>Agaricomycotina</taxon>
        <taxon>Agaricomycetes</taxon>
        <taxon>Agaricomycetidae</taxon>
        <taxon>Agaricales</taxon>
        <taxon>Agaricineae</taxon>
        <taxon>Hydnangiaceae</taxon>
        <taxon>Laccaria</taxon>
    </lineage>
</organism>
<sequence length="89" mass="10073">MEKRPDDSGTPTPTYHLHLTYHLTPITTLALMNHTTDLDPLVPLSTQLHLLNLFGRDEMPYEPLNTVVSCGVKPRFDVFIRTRAGAEKD</sequence>
<reference evidence="2" key="2">
    <citation type="submission" date="2015-01" db="EMBL/GenBank/DDBJ databases">
        <title>Evolutionary Origins and Diversification of the Mycorrhizal Mutualists.</title>
        <authorList>
            <consortium name="DOE Joint Genome Institute"/>
            <consortium name="Mycorrhizal Genomics Consortium"/>
            <person name="Kohler A."/>
            <person name="Kuo A."/>
            <person name="Nagy L.G."/>
            <person name="Floudas D."/>
            <person name="Copeland A."/>
            <person name="Barry K.W."/>
            <person name="Cichocki N."/>
            <person name="Veneault-Fourrey C."/>
            <person name="LaButti K."/>
            <person name="Lindquist E.A."/>
            <person name="Lipzen A."/>
            <person name="Lundell T."/>
            <person name="Morin E."/>
            <person name="Murat C."/>
            <person name="Riley R."/>
            <person name="Ohm R."/>
            <person name="Sun H."/>
            <person name="Tunlid A."/>
            <person name="Henrissat B."/>
            <person name="Grigoriev I.V."/>
            <person name="Hibbett D.S."/>
            <person name="Martin F."/>
        </authorList>
    </citation>
    <scope>NUCLEOTIDE SEQUENCE [LARGE SCALE GENOMIC DNA]</scope>
    <source>
        <strain evidence="2">LaAM-08-1</strain>
    </source>
</reference>
<name>A0A0C9X4K5_9AGAR</name>
<dbReference type="OrthoDB" id="3045840at2759"/>
<dbReference type="Proteomes" id="UP000054477">
    <property type="component" value="Unassembled WGS sequence"/>
</dbReference>
<reference evidence="1 2" key="1">
    <citation type="submission" date="2014-04" db="EMBL/GenBank/DDBJ databases">
        <authorList>
            <consortium name="DOE Joint Genome Institute"/>
            <person name="Kuo A."/>
            <person name="Kohler A."/>
            <person name="Nagy L.G."/>
            <person name="Floudas D."/>
            <person name="Copeland A."/>
            <person name="Barry K.W."/>
            <person name="Cichocki N."/>
            <person name="Veneault-Fourrey C."/>
            <person name="LaButti K."/>
            <person name="Lindquist E.A."/>
            <person name="Lipzen A."/>
            <person name="Lundell T."/>
            <person name="Morin E."/>
            <person name="Murat C."/>
            <person name="Sun H."/>
            <person name="Tunlid A."/>
            <person name="Henrissat B."/>
            <person name="Grigoriev I.V."/>
            <person name="Hibbett D.S."/>
            <person name="Martin F."/>
            <person name="Nordberg H.P."/>
            <person name="Cantor M.N."/>
            <person name="Hua S.X."/>
        </authorList>
    </citation>
    <scope>NUCLEOTIDE SEQUENCE [LARGE SCALE GENOMIC DNA]</scope>
    <source>
        <strain evidence="1 2">LaAM-08-1</strain>
    </source>
</reference>
<gene>
    <name evidence="1" type="ORF">K443DRAFT_654706</name>
</gene>
<dbReference type="EMBL" id="KN839006">
    <property type="protein sequence ID" value="KIJ91442.1"/>
    <property type="molecule type" value="Genomic_DNA"/>
</dbReference>
<feature type="non-terminal residue" evidence="1">
    <location>
        <position position="89"/>
    </location>
</feature>
<evidence type="ECO:0000313" key="1">
    <source>
        <dbReference type="EMBL" id="KIJ91442.1"/>
    </source>
</evidence>
<proteinExistence type="predicted"/>